<dbReference type="InterPro" id="IPR029495">
    <property type="entry name" value="NACHT-assoc"/>
</dbReference>
<dbReference type="GO" id="GO:0005525">
    <property type="term" value="F:GTP binding"/>
    <property type="evidence" value="ECO:0007669"/>
    <property type="project" value="UniProtKB-KW"/>
</dbReference>
<dbReference type="SMART" id="SM01288">
    <property type="entry name" value="FISNA"/>
    <property type="match status" value="1"/>
</dbReference>
<protein>
    <recommendedName>
        <fullName evidence="20">GTPase IMAP family member 8</fullName>
    </recommendedName>
    <alternativeName>
        <fullName evidence="21">Immune-associated nucleotide-binding protein 9</fullName>
    </alternativeName>
</protein>
<feature type="compositionally biased region" description="Polar residues" evidence="22">
    <location>
        <begin position="492"/>
        <end position="509"/>
    </location>
</feature>
<keyword evidence="13" id="KW-0067">ATP-binding</keyword>
<dbReference type="InterPro" id="IPR027417">
    <property type="entry name" value="P-loop_NTPase"/>
</dbReference>
<evidence type="ECO:0000256" key="1">
    <source>
        <dbReference type="ARBA" id="ARBA00004123"/>
    </source>
</evidence>
<evidence type="ECO:0000259" key="27">
    <source>
        <dbReference type="PROSITE" id="PS52014"/>
    </source>
</evidence>
<keyword evidence="18" id="KW-0539">Nucleus</keyword>
<dbReference type="Pfam" id="PF13516">
    <property type="entry name" value="LRR_6"/>
    <property type="match status" value="2"/>
</dbReference>
<evidence type="ECO:0000256" key="4">
    <source>
        <dbReference type="ARBA" id="ARBA00004514"/>
    </source>
</evidence>
<feature type="domain" description="SAMD1-like winged helix (WH)" evidence="27">
    <location>
        <begin position="1"/>
        <end position="74"/>
    </location>
</feature>
<dbReference type="InterPro" id="IPR007111">
    <property type="entry name" value="NACHT_NTPase"/>
</dbReference>
<dbReference type="Gene3D" id="1.10.533.10">
    <property type="entry name" value="Death Domain, Fas"/>
    <property type="match status" value="1"/>
</dbReference>
<feature type="domain" description="Pyrin" evidence="24">
    <location>
        <begin position="513"/>
        <end position="598"/>
    </location>
</feature>
<dbReference type="InterPro" id="IPR004020">
    <property type="entry name" value="DAPIN"/>
</dbReference>
<comment type="function">
    <text evidence="19">Exerts an anti-apoptotic effect in the immune system and is involved in responses to infections.</text>
</comment>
<dbReference type="Proteomes" id="UP000823561">
    <property type="component" value="Chromosome 7"/>
</dbReference>
<evidence type="ECO:0000313" key="29">
    <source>
        <dbReference type="Proteomes" id="UP000823561"/>
    </source>
</evidence>
<dbReference type="SMART" id="SM00589">
    <property type="entry name" value="PRY"/>
    <property type="match status" value="1"/>
</dbReference>
<evidence type="ECO:0000256" key="8">
    <source>
        <dbReference type="ARBA" id="ARBA00022553"/>
    </source>
</evidence>
<dbReference type="InterPro" id="IPR041267">
    <property type="entry name" value="NLRP_HD2"/>
</dbReference>
<evidence type="ECO:0000256" key="2">
    <source>
        <dbReference type="ARBA" id="ARBA00004173"/>
    </source>
</evidence>
<dbReference type="PROSITE" id="PS50824">
    <property type="entry name" value="DAPIN"/>
    <property type="match status" value="1"/>
</dbReference>
<dbReference type="SMART" id="SM01289">
    <property type="entry name" value="PYRIN"/>
    <property type="match status" value="1"/>
</dbReference>
<dbReference type="CDD" id="cd16040">
    <property type="entry name" value="SPRY_PRY_SNTX"/>
    <property type="match status" value="1"/>
</dbReference>
<feature type="compositionally biased region" description="Polar residues" evidence="22">
    <location>
        <begin position="437"/>
        <end position="452"/>
    </location>
</feature>
<proteinExistence type="inferred from homology"/>
<dbReference type="GO" id="GO:0006325">
    <property type="term" value="P:chromatin organization"/>
    <property type="evidence" value="ECO:0007669"/>
    <property type="project" value="UniProtKB-KW"/>
</dbReference>
<feature type="compositionally biased region" description="Basic and acidic residues" evidence="22">
    <location>
        <begin position="401"/>
        <end position="412"/>
    </location>
</feature>
<dbReference type="Gene3D" id="2.60.120.920">
    <property type="match status" value="1"/>
</dbReference>
<dbReference type="InterPro" id="IPR001611">
    <property type="entry name" value="Leu-rich_rpt"/>
</dbReference>
<keyword evidence="11" id="KW-0547">Nucleotide-binding</keyword>
<dbReference type="PROSITE" id="PS52014">
    <property type="entry name" value="SAMD1_WH"/>
    <property type="match status" value="1"/>
</dbReference>
<dbReference type="PROSITE" id="PS50188">
    <property type="entry name" value="B302_SPRY"/>
    <property type="match status" value="1"/>
</dbReference>
<evidence type="ECO:0000256" key="9">
    <source>
        <dbReference type="ARBA" id="ARBA00022614"/>
    </source>
</evidence>
<dbReference type="PROSITE" id="PS51720">
    <property type="entry name" value="G_AIG1"/>
    <property type="match status" value="1"/>
</dbReference>
<dbReference type="InterPro" id="IPR013320">
    <property type="entry name" value="ConA-like_dom_sf"/>
</dbReference>
<evidence type="ECO:0000259" key="23">
    <source>
        <dbReference type="PROSITE" id="PS50188"/>
    </source>
</evidence>
<dbReference type="Pfam" id="PF21524">
    <property type="entry name" value="SAMD1_WH"/>
    <property type="match status" value="1"/>
</dbReference>
<dbReference type="InterPro" id="IPR006703">
    <property type="entry name" value="G_AIG1"/>
</dbReference>
<dbReference type="Pfam" id="PF13765">
    <property type="entry name" value="PRY"/>
    <property type="match status" value="1"/>
</dbReference>
<dbReference type="Pfam" id="PF05729">
    <property type="entry name" value="NACHT"/>
    <property type="match status" value="1"/>
</dbReference>
<evidence type="ECO:0000256" key="16">
    <source>
        <dbReference type="ARBA" id="ARBA00023128"/>
    </source>
</evidence>
<dbReference type="SUPFAM" id="SSF47986">
    <property type="entry name" value="DEATH domain"/>
    <property type="match status" value="1"/>
</dbReference>
<dbReference type="GO" id="GO:0005794">
    <property type="term" value="C:Golgi apparatus"/>
    <property type="evidence" value="ECO:0007669"/>
    <property type="project" value="UniProtKB-SubCell"/>
</dbReference>
<dbReference type="SMART" id="SM00368">
    <property type="entry name" value="LRR_RI"/>
    <property type="match status" value="2"/>
</dbReference>
<reference evidence="28" key="1">
    <citation type="submission" date="2020-10" db="EMBL/GenBank/DDBJ databases">
        <title>Chromosome-scale genome assembly of the Allis shad, Alosa alosa.</title>
        <authorList>
            <person name="Margot Z."/>
            <person name="Christophe K."/>
            <person name="Cabau C."/>
            <person name="Louis A."/>
            <person name="Berthelot C."/>
            <person name="Parey E."/>
            <person name="Roest Crollius H."/>
            <person name="Montfort J."/>
            <person name="Robinson-Rechavi M."/>
            <person name="Bucao C."/>
            <person name="Bouchez O."/>
            <person name="Gislard M."/>
            <person name="Lluch J."/>
            <person name="Milhes M."/>
            <person name="Lampietro C."/>
            <person name="Lopez Roques C."/>
            <person name="Donnadieu C."/>
            <person name="Braasch I."/>
            <person name="Desvignes T."/>
            <person name="Postlethwait J."/>
            <person name="Bobe J."/>
            <person name="Guiguen Y."/>
        </authorList>
    </citation>
    <scope>NUCLEOTIDE SEQUENCE</scope>
    <source>
        <strain evidence="28">M-15738</strain>
        <tissue evidence="28">Blood</tissue>
    </source>
</reference>
<evidence type="ECO:0000259" key="26">
    <source>
        <dbReference type="PROSITE" id="PS51720"/>
    </source>
</evidence>
<dbReference type="GO" id="GO:0005739">
    <property type="term" value="C:mitochondrion"/>
    <property type="evidence" value="ECO:0007669"/>
    <property type="project" value="UniProtKB-SubCell"/>
</dbReference>
<dbReference type="Gene3D" id="3.40.50.300">
    <property type="entry name" value="P-loop containing nucleotide triphosphate hydrolases"/>
    <property type="match status" value="2"/>
</dbReference>
<comment type="similarity">
    <text evidence="6">Belongs to the TRAFAC class TrmE-Era-EngA-EngB-Septin-like GTPase superfamily. AIG1/Toc34/Toc159-like paraseptin GTPase family. IAN subfamily.</text>
</comment>
<evidence type="ECO:0000256" key="18">
    <source>
        <dbReference type="ARBA" id="ARBA00023242"/>
    </source>
</evidence>
<dbReference type="PRINTS" id="PR01407">
    <property type="entry name" value="BUTYPHLNCDUF"/>
</dbReference>
<feature type="domain" description="B30.2/SPRY" evidence="23">
    <location>
        <begin position="1337"/>
        <end position="1530"/>
    </location>
</feature>
<dbReference type="Pfam" id="PF17776">
    <property type="entry name" value="NLRC4_HD2"/>
    <property type="match status" value="1"/>
</dbReference>
<comment type="subcellular location">
    <subcellularLocation>
        <location evidence="4">Cytoplasm</location>
        <location evidence="4">Cytosol</location>
    </subcellularLocation>
    <subcellularLocation>
        <location evidence="3">Endoplasmic reticulum</location>
    </subcellularLocation>
    <subcellularLocation>
        <location evidence="5">Golgi apparatus</location>
    </subcellularLocation>
    <subcellularLocation>
        <location evidence="2">Mitochondrion</location>
    </subcellularLocation>
    <subcellularLocation>
        <location evidence="1">Nucleus</location>
    </subcellularLocation>
</comment>
<evidence type="ECO:0000256" key="3">
    <source>
        <dbReference type="ARBA" id="ARBA00004240"/>
    </source>
</evidence>
<dbReference type="InterPro" id="IPR011029">
    <property type="entry name" value="DEATH-like_dom_sf"/>
</dbReference>
<dbReference type="Gene3D" id="3.80.10.10">
    <property type="entry name" value="Ribonuclease Inhibitor"/>
    <property type="match status" value="1"/>
</dbReference>
<evidence type="ECO:0000256" key="21">
    <source>
        <dbReference type="ARBA" id="ARBA00077278"/>
    </source>
</evidence>
<accession>A0AAV6GT51</accession>
<dbReference type="InterPro" id="IPR003879">
    <property type="entry name" value="Butyrophylin_SPRY"/>
</dbReference>
<organism evidence="28 29">
    <name type="scientific">Alosa alosa</name>
    <name type="common">allis shad</name>
    <dbReference type="NCBI Taxonomy" id="278164"/>
    <lineage>
        <taxon>Eukaryota</taxon>
        <taxon>Metazoa</taxon>
        <taxon>Chordata</taxon>
        <taxon>Craniata</taxon>
        <taxon>Vertebrata</taxon>
        <taxon>Euteleostomi</taxon>
        <taxon>Actinopterygii</taxon>
        <taxon>Neopterygii</taxon>
        <taxon>Teleostei</taxon>
        <taxon>Clupei</taxon>
        <taxon>Clupeiformes</taxon>
        <taxon>Clupeoidei</taxon>
        <taxon>Clupeidae</taxon>
        <taxon>Alosa</taxon>
    </lineage>
</organism>
<dbReference type="GO" id="GO:0003677">
    <property type="term" value="F:DNA binding"/>
    <property type="evidence" value="ECO:0007669"/>
    <property type="project" value="InterPro"/>
</dbReference>
<feature type="compositionally biased region" description="Polar residues" evidence="22">
    <location>
        <begin position="469"/>
        <end position="485"/>
    </location>
</feature>
<dbReference type="PANTHER" id="PTHR24106">
    <property type="entry name" value="NACHT, LRR AND CARD DOMAINS-CONTAINING"/>
    <property type="match status" value="1"/>
</dbReference>
<name>A0AAV6GT51_9TELE</name>
<dbReference type="GO" id="GO:0005524">
    <property type="term" value="F:ATP binding"/>
    <property type="evidence" value="ECO:0007669"/>
    <property type="project" value="UniProtKB-KW"/>
</dbReference>
<dbReference type="InterPro" id="IPR043136">
    <property type="entry name" value="B30.2/SPRY_sf"/>
</dbReference>
<dbReference type="SUPFAM" id="SSF52047">
    <property type="entry name" value="RNI-like"/>
    <property type="match status" value="1"/>
</dbReference>
<keyword evidence="29" id="KW-1185">Reference proteome</keyword>
<keyword evidence="8" id="KW-0597">Phosphoprotein</keyword>
<dbReference type="Pfam" id="PF04548">
    <property type="entry name" value="AIG1"/>
    <property type="match status" value="1"/>
</dbReference>
<comment type="caution">
    <text evidence="28">The sequence shown here is derived from an EMBL/GenBank/DDBJ whole genome shotgun (WGS) entry which is preliminary data.</text>
</comment>
<evidence type="ECO:0000256" key="7">
    <source>
        <dbReference type="ARBA" id="ARBA00022490"/>
    </source>
</evidence>
<evidence type="ECO:0000256" key="19">
    <source>
        <dbReference type="ARBA" id="ARBA00056809"/>
    </source>
</evidence>
<keyword evidence="16" id="KW-0496">Mitochondrion</keyword>
<evidence type="ECO:0000259" key="25">
    <source>
        <dbReference type="PROSITE" id="PS50837"/>
    </source>
</evidence>
<evidence type="ECO:0000256" key="6">
    <source>
        <dbReference type="ARBA" id="ARBA00008535"/>
    </source>
</evidence>
<feature type="domain" description="AIG1-type G" evidence="26">
    <location>
        <begin position="170"/>
        <end position="367"/>
    </location>
</feature>
<dbReference type="FunFam" id="3.40.50.300:FF:000210">
    <property type="entry name" value="Si:dkey-16p6.1"/>
    <property type="match status" value="1"/>
</dbReference>
<dbReference type="SMART" id="SM00449">
    <property type="entry name" value="SPRY"/>
    <property type="match status" value="1"/>
</dbReference>
<evidence type="ECO:0000256" key="22">
    <source>
        <dbReference type="SAM" id="MobiDB-lite"/>
    </source>
</evidence>
<evidence type="ECO:0000256" key="5">
    <source>
        <dbReference type="ARBA" id="ARBA00004555"/>
    </source>
</evidence>
<dbReference type="GO" id="GO:0005783">
    <property type="term" value="C:endoplasmic reticulum"/>
    <property type="evidence" value="ECO:0007669"/>
    <property type="project" value="UniProtKB-SubCell"/>
</dbReference>
<evidence type="ECO:0000256" key="11">
    <source>
        <dbReference type="ARBA" id="ARBA00022741"/>
    </source>
</evidence>
<dbReference type="SUPFAM" id="SSF49899">
    <property type="entry name" value="Concanavalin A-like lectins/glucanases"/>
    <property type="match status" value="1"/>
</dbReference>
<dbReference type="Pfam" id="PF00622">
    <property type="entry name" value="SPRY"/>
    <property type="match status" value="1"/>
</dbReference>
<dbReference type="PROSITE" id="PS50837">
    <property type="entry name" value="NACHT"/>
    <property type="match status" value="1"/>
</dbReference>
<feature type="region of interest" description="Disordered" evidence="22">
    <location>
        <begin position="389"/>
        <end position="509"/>
    </location>
</feature>
<dbReference type="EMBL" id="JADWDJ010000007">
    <property type="protein sequence ID" value="KAG5278130.1"/>
    <property type="molecule type" value="Genomic_DNA"/>
</dbReference>
<evidence type="ECO:0000256" key="13">
    <source>
        <dbReference type="ARBA" id="ARBA00022840"/>
    </source>
</evidence>
<feature type="domain" description="NACHT" evidence="25">
    <location>
        <begin position="713"/>
        <end position="846"/>
    </location>
</feature>
<dbReference type="InterPro" id="IPR006574">
    <property type="entry name" value="PRY"/>
</dbReference>
<keyword evidence="15" id="KW-0333">Golgi apparatus</keyword>
<evidence type="ECO:0000256" key="10">
    <source>
        <dbReference type="ARBA" id="ARBA00022737"/>
    </source>
</evidence>
<dbReference type="Pfam" id="PF17779">
    <property type="entry name" value="WHD_NOD2"/>
    <property type="match status" value="1"/>
</dbReference>
<dbReference type="InterPro" id="IPR041075">
    <property type="entry name" value="NOD1/2_WH"/>
</dbReference>
<keyword evidence="10" id="KW-0677">Repeat</keyword>
<evidence type="ECO:0000256" key="12">
    <source>
        <dbReference type="ARBA" id="ARBA00022824"/>
    </source>
</evidence>
<dbReference type="InterPro" id="IPR032675">
    <property type="entry name" value="LRR_dom_sf"/>
</dbReference>
<gene>
    <name evidence="28" type="ORF">AALO_G00095520</name>
</gene>
<dbReference type="SUPFAM" id="SSF52540">
    <property type="entry name" value="P-loop containing nucleoside triphosphate hydrolases"/>
    <property type="match status" value="2"/>
</dbReference>
<dbReference type="CDD" id="cd01852">
    <property type="entry name" value="AIG1"/>
    <property type="match status" value="1"/>
</dbReference>
<evidence type="ECO:0000256" key="14">
    <source>
        <dbReference type="ARBA" id="ARBA00022853"/>
    </source>
</evidence>
<evidence type="ECO:0000256" key="17">
    <source>
        <dbReference type="ARBA" id="ARBA00023134"/>
    </source>
</evidence>
<dbReference type="InterPro" id="IPR051261">
    <property type="entry name" value="NLR"/>
</dbReference>
<keyword evidence="9" id="KW-0433">Leucine-rich repeat</keyword>
<evidence type="ECO:0000259" key="24">
    <source>
        <dbReference type="PROSITE" id="PS50824"/>
    </source>
</evidence>
<sequence>MSEPKYRTLIVNAIDSLRSSKTKPDFKKICGRVKRHGLNPDRTRAELEKLVQEQKVVIKDSGNGSISYRNAADLPRKRQKKSELTPDCSSDSGVSQGKRANDNGDSIDSFMDEEEYEDKEPEPMGSMQNFHPQTPVQSLATATVQEDTEGGFATQSEGVSGVGASPVVKRSELRIVLLGKTGVGKSATGNTILGNEVFKEGYWDSVTLVTKRETTNVFGRQITVIDTPGLLDTSETATEFKSEIEKCVELSVPGPHVFLLVIRLDVRSTEEEKNAVKWIQDNFGKRATQFTMVLFTHADRLKGRTMENVLNNNFQTLIDGCEGGYHTFNNEKRDDQTQVTELLRKIDTMVEKTDFLHYTNKKYQALRKIREDNMAAKIRALEEKLKEVSRPMMNLPKEKKHTQEELKKPYVHHERKSILTGPTSSNRTGAKRPRMPSPSNTQRTTSGLSQANKPPAKRCSAPGSDETHTLQASEFPTVSRESTAQEFEEQHTSQSPEFPTASRETSAQATSHIAIASVSQLLRKTLDNLPESEFKRFKHILRDKSTIPWSMLEKADCDDIVDQMKQCFVEKCVEVMVDILRKMNKNQMAIDLQRTFEKSLGKVVGGVKVNVTGANGGVQQGLDANVDSAQERISNVLKDKMKRKVQYIMEGNENRQEKKLLNQIYTKVYITEGETRVVNEHEITQIDSATKMQSRHGKEIECNSLFQQDRGTRTVLTKGNAGIGKTVCVHKFILDWAEEEANHNVKFIFVLPFRELSLLTGEFSFHELLVEFHRELNNLNNPDIYDSDKTLFILDGLDESRFRLDFSKKMVTDMHMSTTVDLLISSLIKGKLFESSLLWITSRPAAVTQALLSHIDQITEVRGFNDEQKKEYFHKRISDPALAKTIISHIEASRILYTMCHIPLFCWITATVFQKMLAQEDRSEIPKTLTSMYCNFLLIQTDRTHKKTYDASEMNRQKLLECNSVILKIAKLAFTQLDKDRVIFYEEDLKECGIGANDPLVSGMCTEILKEESDCYVNNLHEKMYYFVHLSIQEFLAAFFAFHCYLSMNLKPIKMFLAQKNKPMSDDLKLDDFLKMAVNKALDSKNGHYDLFVRFLHGISLESNQRILGGLLPRSESDPETMGRIISNLKKVQRRNISAERCMNLFHCLSEMNDRSVHEEVQGFLNSENSGSVKMLSLAHCSALAYMLNLSDDIQDEFDLKKYNTSDEGRKRLVPAVKNCRKADLAGCKLTENSCDTVASALQSADSALRELDLSDNDLQDSGIKILCSGLKSTNCKLEKLRLSCCGITETGCKALASALRSNPSYLRELDLSCNYPGVEGKAILSKTQKKLRCAISFDSEAEYWLKSGLRKYACKITLDQNTAHKKLSWKNHKVSVEKQDQKYPNHPERFQHCQQVLCSEGLTGKAYWEVDWSGRATIGVAYKSIHRDGQDDNRIGCNKKSWGLEQFITSFDAKHNNNTETISTPRSKSGRLGVFLDWKSGTLSFYNISSGALTHLHTFLARFVEPLYPAFEVLESVTLCQVKEHTKRQDSES</sequence>
<dbReference type="GO" id="GO:0005829">
    <property type="term" value="C:cytosol"/>
    <property type="evidence" value="ECO:0007669"/>
    <property type="project" value="UniProtKB-SubCell"/>
</dbReference>
<keyword evidence="7" id="KW-0963">Cytoplasm</keyword>
<evidence type="ECO:0000313" key="28">
    <source>
        <dbReference type="EMBL" id="KAG5278130.1"/>
    </source>
</evidence>
<dbReference type="InterPro" id="IPR003877">
    <property type="entry name" value="SPRY_dom"/>
</dbReference>
<dbReference type="InterPro" id="IPR001870">
    <property type="entry name" value="B30.2/SPRY"/>
</dbReference>
<evidence type="ECO:0000256" key="15">
    <source>
        <dbReference type="ARBA" id="ARBA00023034"/>
    </source>
</evidence>
<dbReference type="GO" id="GO:0005634">
    <property type="term" value="C:nucleus"/>
    <property type="evidence" value="ECO:0007669"/>
    <property type="project" value="UniProtKB-SubCell"/>
</dbReference>
<dbReference type="Pfam" id="PF02758">
    <property type="entry name" value="PYRIN"/>
    <property type="match status" value="1"/>
</dbReference>
<keyword evidence="14" id="KW-0156">Chromatin regulator</keyword>
<feature type="region of interest" description="Disordered" evidence="22">
    <location>
        <begin position="59"/>
        <end position="108"/>
    </location>
</feature>
<keyword evidence="17" id="KW-0342">GTP-binding</keyword>
<dbReference type="InterPro" id="IPR048589">
    <property type="entry name" value="SAMD1-like_WH"/>
</dbReference>
<keyword evidence="12" id="KW-0256">Endoplasmic reticulum</keyword>
<evidence type="ECO:0000256" key="20">
    <source>
        <dbReference type="ARBA" id="ARBA00073539"/>
    </source>
</evidence>
<dbReference type="Pfam" id="PF14484">
    <property type="entry name" value="FISNA"/>
    <property type="match status" value="1"/>
</dbReference>
<dbReference type="FunFam" id="3.40.50.300:FF:000536">
    <property type="entry name" value="GTPase IMAP family member 8"/>
    <property type="match status" value="1"/>
</dbReference>